<gene>
    <name evidence="3" type="ORF">B0W44_09015</name>
</gene>
<evidence type="ECO:0000313" key="4">
    <source>
        <dbReference type="Proteomes" id="UP000188603"/>
    </source>
</evidence>
<protein>
    <recommendedName>
        <fullName evidence="5">DUF4367 domain-containing protein</fullName>
    </recommendedName>
</protein>
<sequence length="347" mass="39071">MNDDKVLHEKLKNMPHIKPVMSRDAVRQHVLAEVEKRERQRQSRKLRKFLLPTAFAGAVAVFVFAILSPWIMQKVGNSGDDVGSGEQKFSTMSGQTSEEKSVPDPNRETAASSFDRQESTEGNSDSSPARGDEGKGEQTSEQPTSDNARDNREVPMTTAQTVAIEPKGQVFREIQIEGMREEALFDRYVLHPYKLQVLIPVMSNGEKWFAEPQIDEGVGQSVVFESNVETTEGGELLISSVTVTVHDDQSVAAVKEAAFATERENAKELGYSVDSQEEQLPNGERVMFFQTLENEDGRSYTYVRETFISEQNNRVFTFHIGRNARTNEGWDPRLTDVVYPEMKIVDE</sequence>
<dbReference type="Proteomes" id="UP000188603">
    <property type="component" value="Chromosome"/>
</dbReference>
<feature type="compositionally biased region" description="Polar residues" evidence="1">
    <location>
        <begin position="109"/>
        <end position="127"/>
    </location>
</feature>
<organism evidence="3 4">
    <name type="scientific">Novibacillus thermophilus</name>
    <dbReference type="NCBI Taxonomy" id="1471761"/>
    <lineage>
        <taxon>Bacteria</taxon>
        <taxon>Bacillati</taxon>
        <taxon>Bacillota</taxon>
        <taxon>Bacilli</taxon>
        <taxon>Bacillales</taxon>
        <taxon>Thermoactinomycetaceae</taxon>
        <taxon>Novibacillus</taxon>
    </lineage>
</organism>
<dbReference type="EMBL" id="CP019699">
    <property type="protein sequence ID" value="AQS55911.1"/>
    <property type="molecule type" value="Genomic_DNA"/>
</dbReference>
<dbReference type="KEGG" id="ntr:B0W44_09015"/>
<reference evidence="3 4" key="1">
    <citation type="journal article" date="2015" name="Int. J. Syst. Evol. Microbiol.">
        <title>Novibacillus thermophilus gen. nov., sp. nov., a Gram-staining-negative and moderately thermophilic member of the family Thermoactinomycetaceae.</title>
        <authorList>
            <person name="Yang G."/>
            <person name="Chen J."/>
            <person name="Zhou S."/>
        </authorList>
    </citation>
    <scope>NUCLEOTIDE SEQUENCE [LARGE SCALE GENOMIC DNA]</scope>
    <source>
        <strain evidence="3 4">SG-1</strain>
    </source>
</reference>
<feature type="region of interest" description="Disordered" evidence="1">
    <location>
        <begin position="80"/>
        <end position="153"/>
    </location>
</feature>
<accession>A0A1U9K7B2</accession>
<evidence type="ECO:0000256" key="2">
    <source>
        <dbReference type="SAM" id="Phobius"/>
    </source>
</evidence>
<proteinExistence type="predicted"/>
<evidence type="ECO:0008006" key="5">
    <source>
        <dbReference type="Google" id="ProtNLM"/>
    </source>
</evidence>
<dbReference type="AlphaFoldDB" id="A0A1U9K7B2"/>
<keyword evidence="2" id="KW-0472">Membrane</keyword>
<feature type="compositionally biased region" description="Basic and acidic residues" evidence="1">
    <location>
        <begin position="97"/>
        <end position="107"/>
    </location>
</feature>
<evidence type="ECO:0000313" key="3">
    <source>
        <dbReference type="EMBL" id="AQS55911.1"/>
    </source>
</evidence>
<feature type="compositionally biased region" description="Polar residues" evidence="1">
    <location>
        <begin position="87"/>
        <end position="96"/>
    </location>
</feature>
<keyword evidence="2" id="KW-0812">Transmembrane</keyword>
<keyword evidence="2" id="KW-1133">Transmembrane helix</keyword>
<evidence type="ECO:0000256" key="1">
    <source>
        <dbReference type="SAM" id="MobiDB-lite"/>
    </source>
</evidence>
<name>A0A1U9K7B2_9BACL</name>
<feature type="transmembrane region" description="Helical" evidence="2">
    <location>
        <begin position="49"/>
        <end position="72"/>
    </location>
</feature>
<dbReference type="RefSeq" id="WP_077719773.1">
    <property type="nucleotide sequence ID" value="NZ_CP019699.1"/>
</dbReference>
<keyword evidence="4" id="KW-1185">Reference proteome</keyword>
<dbReference type="STRING" id="1471761.B0W44_09015"/>